<evidence type="ECO:0000313" key="3">
    <source>
        <dbReference type="Proteomes" id="UP000034883"/>
    </source>
</evidence>
<accession>A0A0F6SG78</accession>
<dbReference type="STRING" id="927083.DB32_005368"/>
<reference evidence="2 3" key="1">
    <citation type="submission" date="2015-03" db="EMBL/GenBank/DDBJ databases">
        <title>Genome assembly of Sandaracinus amylolyticus DSM 53668.</title>
        <authorList>
            <person name="Sharma G."/>
            <person name="Subramanian S."/>
        </authorList>
    </citation>
    <scope>NUCLEOTIDE SEQUENCE [LARGE SCALE GENOMIC DNA]</scope>
    <source>
        <strain evidence="2 3">DSM 53668</strain>
    </source>
</reference>
<dbReference type="PROSITE" id="PS51257">
    <property type="entry name" value="PROKAR_LIPOPROTEIN"/>
    <property type="match status" value="1"/>
</dbReference>
<keyword evidence="3" id="KW-1185">Reference proteome</keyword>
<evidence type="ECO:0000313" key="2">
    <source>
        <dbReference type="EMBL" id="AKF08219.1"/>
    </source>
</evidence>
<dbReference type="EMBL" id="CP011125">
    <property type="protein sequence ID" value="AKF08219.1"/>
    <property type="molecule type" value="Genomic_DNA"/>
</dbReference>
<dbReference type="KEGG" id="samy:DB32_005368"/>
<dbReference type="RefSeq" id="WP_157069399.1">
    <property type="nucleotide sequence ID" value="NZ_CP011125.1"/>
</dbReference>
<name>A0A0F6SG78_9BACT</name>
<feature type="compositionally biased region" description="Low complexity" evidence="1">
    <location>
        <begin position="38"/>
        <end position="70"/>
    </location>
</feature>
<evidence type="ECO:0000256" key="1">
    <source>
        <dbReference type="SAM" id="MobiDB-lite"/>
    </source>
</evidence>
<sequence>MRSLVLLPALFVLAACGDDDGDTTLDAGDRRDATIATDAAGLDAGSDPDAAAPDAATPDASTSDASTLDAGGSGDAGTLPDAHTGDGGTSGGWRATTLVPWSRIIGSEPDASVLDVDLVMDGAAAHACASIRMRTGVTTYERRVLYATNEGGAFRVEVVRVTPDEQPAQCSIALFEGAPHVASSATTVDGFALQRRTATGAWEAVAVDLEPPPDDVSQVTVHALRADASSLALVISRRRDPGFPAPANYELRVRRRTASGWGAWIDGGPSASRAGMELEGGVLRGAASVPASAGLWSLDLATGERMTRAVLDGSALAGEDVRGVGGLALVGAPVLLGAVHYDCDGFSCSALVLTHAPEGETATHHVLADRRIGVWSTARCGDDATVMHVDGSMRTLHTSTAGATPVSTTLAVATESTVVDEALGVDCASGRMVLVTARYGELVAFESP</sequence>
<organism evidence="2 3">
    <name type="scientific">Sandaracinus amylolyticus</name>
    <dbReference type="NCBI Taxonomy" id="927083"/>
    <lineage>
        <taxon>Bacteria</taxon>
        <taxon>Pseudomonadati</taxon>
        <taxon>Myxococcota</taxon>
        <taxon>Polyangia</taxon>
        <taxon>Polyangiales</taxon>
        <taxon>Sandaracinaceae</taxon>
        <taxon>Sandaracinus</taxon>
    </lineage>
</organism>
<dbReference type="AlphaFoldDB" id="A0A0F6SG78"/>
<proteinExistence type="predicted"/>
<gene>
    <name evidence="2" type="ORF">DB32_005368</name>
</gene>
<protein>
    <submittedName>
        <fullName evidence="2">Uncharacterized protein</fullName>
    </submittedName>
</protein>
<dbReference type="Proteomes" id="UP000034883">
    <property type="component" value="Chromosome"/>
</dbReference>
<feature type="region of interest" description="Disordered" evidence="1">
    <location>
        <begin position="38"/>
        <end position="93"/>
    </location>
</feature>